<reference evidence="8 9" key="1">
    <citation type="submission" date="2019-10" db="EMBL/GenBank/DDBJ databases">
        <title>Vibrio sp. nov. isolated from a shrimp pond.</title>
        <authorList>
            <person name="Gomez-Gil B."/>
            <person name="Enciso-Ibarra J."/>
            <person name="Enciso-Ibarra K."/>
            <person name="Bolan-Mejia C."/>
        </authorList>
    </citation>
    <scope>NUCLEOTIDE SEQUENCE [LARGE SCALE GENOMIC DNA]</scope>
    <source>
        <strain evidence="8 9">CAIM 722</strain>
    </source>
</reference>
<feature type="transmembrane region" description="Helical" evidence="6">
    <location>
        <begin position="29"/>
        <end position="48"/>
    </location>
</feature>
<dbReference type="GO" id="GO:0005886">
    <property type="term" value="C:plasma membrane"/>
    <property type="evidence" value="ECO:0007669"/>
    <property type="project" value="UniProtKB-SubCell"/>
</dbReference>
<keyword evidence="4 6" id="KW-1133">Transmembrane helix</keyword>
<feature type="transmembrane region" description="Helical" evidence="6">
    <location>
        <begin position="330"/>
        <end position="349"/>
    </location>
</feature>
<evidence type="ECO:0000256" key="6">
    <source>
        <dbReference type="SAM" id="Phobius"/>
    </source>
</evidence>
<feature type="transmembrane region" description="Helical" evidence="6">
    <location>
        <begin position="195"/>
        <end position="220"/>
    </location>
</feature>
<evidence type="ECO:0000256" key="4">
    <source>
        <dbReference type="ARBA" id="ARBA00022989"/>
    </source>
</evidence>
<evidence type="ECO:0000256" key="5">
    <source>
        <dbReference type="ARBA" id="ARBA00023136"/>
    </source>
</evidence>
<dbReference type="Pfam" id="PF03553">
    <property type="entry name" value="Na_H_antiporter"/>
    <property type="match status" value="1"/>
</dbReference>
<keyword evidence="5 6" id="KW-0472">Membrane</keyword>
<feature type="transmembrane region" description="Helical" evidence="6">
    <location>
        <begin position="444"/>
        <end position="465"/>
    </location>
</feature>
<dbReference type="AlphaFoldDB" id="A0A7X4LPB4"/>
<keyword evidence="2" id="KW-1003">Cell membrane</keyword>
<evidence type="ECO:0000313" key="9">
    <source>
        <dbReference type="Proteomes" id="UP000462621"/>
    </source>
</evidence>
<keyword evidence="9" id="KW-1185">Reference proteome</keyword>
<feature type="domain" description="Na+/H+ antiporter NhaC-like C-terminal" evidence="7">
    <location>
        <begin position="216"/>
        <end position="503"/>
    </location>
</feature>
<proteinExistence type="predicted"/>
<dbReference type="PANTHER" id="PTHR43478:SF1">
    <property type="entry name" value="NA+_H+ ANTIPORTER NHAC-LIKE C-TERMINAL DOMAIN-CONTAINING PROTEIN"/>
    <property type="match status" value="1"/>
</dbReference>
<sequence>MKPVYIDKTIEDLSIQTTQTAKLWNNKKITSIIVTIAIFAAFFLLSMTHTGDEAWGWKSILPTLAVLVMAIVTRRPFESMMAGSAAGLIMMSPNNFITPFTDTISKVVGDETIVWVVLVCGLMGGFIRILEISSCLDGFTEWLKTKIKSRRQSTMATVILGAIVFIDDYLSCLAVSSSVKKLTDYYQVSREKIAYLIDSAAAPMCVIVPISTWAVFFSGLLENNGVAGKSQGMNLYVSSIPFMMYAWIALLIAFLVAAGIIGDVGPMKKAELRAKSGRPVPPDYEGEELINKSKAKRQLSMKAQLFNFFFPVALLILSTVYYDIDLLKGVIITFTVTTLLFYFQGLLSINEQIDALFEGFHSMLYPLSTVIGGFILKDINDSLGMTQYIIDSVTPYLSQATYPAIVFVVLALIVFGTASSWGVFVIAIPIVIPVAQHLDVHMPLVVGAILSASSFGSHACFFSDSSILAAQGSGCSPMSHAFSQFPYALIGAICAIIAFLMLGYAYA</sequence>
<dbReference type="PANTHER" id="PTHR43478">
    <property type="entry name" value="NA+/H+ ANTIPORTER-RELATED"/>
    <property type="match status" value="1"/>
</dbReference>
<comment type="subcellular location">
    <subcellularLocation>
        <location evidence="1">Cell membrane</location>
        <topology evidence="1">Multi-pass membrane protein</topology>
    </subcellularLocation>
</comment>
<protein>
    <submittedName>
        <fullName evidence="8">Sodium:proton antiporter</fullName>
    </submittedName>
</protein>
<evidence type="ECO:0000256" key="3">
    <source>
        <dbReference type="ARBA" id="ARBA00022692"/>
    </source>
</evidence>
<feature type="transmembrane region" description="Helical" evidence="6">
    <location>
        <begin position="305"/>
        <end position="324"/>
    </location>
</feature>
<comment type="caution">
    <text evidence="8">The sequence shown here is derived from an EMBL/GenBank/DDBJ whole genome shotgun (WGS) entry which is preliminary data.</text>
</comment>
<accession>A0A7X4LPB4</accession>
<organism evidence="8 9">
    <name type="scientific">Vibrio eleionomae</name>
    <dbReference type="NCBI Taxonomy" id="2653505"/>
    <lineage>
        <taxon>Bacteria</taxon>
        <taxon>Pseudomonadati</taxon>
        <taxon>Pseudomonadota</taxon>
        <taxon>Gammaproteobacteria</taxon>
        <taxon>Vibrionales</taxon>
        <taxon>Vibrionaceae</taxon>
        <taxon>Vibrio</taxon>
    </lineage>
</organism>
<evidence type="ECO:0000256" key="1">
    <source>
        <dbReference type="ARBA" id="ARBA00004651"/>
    </source>
</evidence>
<dbReference type="InterPro" id="IPR018461">
    <property type="entry name" value="Na/H_Antiport_NhaC-like_C"/>
</dbReference>
<feature type="transmembrane region" description="Helical" evidence="6">
    <location>
        <begin position="485"/>
        <end position="506"/>
    </location>
</feature>
<dbReference type="EMBL" id="WEKT01000059">
    <property type="protein sequence ID" value="MZI95524.1"/>
    <property type="molecule type" value="Genomic_DNA"/>
</dbReference>
<dbReference type="Proteomes" id="UP000462621">
    <property type="component" value="Unassembled WGS sequence"/>
</dbReference>
<feature type="transmembrane region" description="Helical" evidence="6">
    <location>
        <begin position="240"/>
        <end position="265"/>
    </location>
</feature>
<evidence type="ECO:0000313" key="8">
    <source>
        <dbReference type="EMBL" id="MZI95524.1"/>
    </source>
</evidence>
<feature type="transmembrane region" description="Helical" evidence="6">
    <location>
        <begin position="404"/>
        <end position="432"/>
    </location>
</feature>
<name>A0A7X4LPB4_9VIBR</name>
<evidence type="ECO:0000256" key="2">
    <source>
        <dbReference type="ARBA" id="ARBA00022475"/>
    </source>
</evidence>
<evidence type="ECO:0000259" key="7">
    <source>
        <dbReference type="Pfam" id="PF03553"/>
    </source>
</evidence>
<feature type="transmembrane region" description="Helical" evidence="6">
    <location>
        <begin position="153"/>
        <end position="175"/>
    </location>
</feature>
<gene>
    <name evidence="8" type="ORF">F9817_20300</name>
</gene>
<keyword evidence="3 6" id="KW-0812">Transmembrane</keyword>
<feature type="transmembrane region" description="Helical" evidence="6">
    <location>
        <begin position="356"/>
        <end position="376"/>
    </location>
</feature>
<feature type="transmembrane region" description="Helical" evidence="6">
    <location>
        <begin position="113"/>
        <end position="133"/>
    </location>
</feature>
<feature type="transmembrane region" description="Helical" evidence="6">
    <location>
        <begin position="54"/>
        <end position="72"/>
    </location>
</feature>